<dbReference type="Gramene" id="OQU83261">
    <property type="protein sequence ID" value="OQU83261"/>
    <property type="gene ID" value="SORBI_3005G098250"/>
</dbReference>
<evidence type="ECO:0000313" key="3">
    <source>
        <dbReference type="EMBL" id="OQU83261.1"/>
    </source>
</evidence>
<dbReference type="AlphaFoldDB" id="A0A1Z5RIA1"/>
<feature type="transmembrane region" description="Helical" evidence="2">
    <location>
        <begin position="134"/>
        <end position="155"/>
    </location>
</feature>
<keyword evidence="4" id="KW-1185">Reference proteome</keyword>
<sequence length="165" mass="18186">MLHAVQHFEPTDTHSESASSAPTPAPTDSGESTPRMLPAQYHGPSALLSSPRPSRVLRAPPPSLVEREGRQSPIATLYVAAASRSRTRQRAWCWLLHASVRHFAGRAPNQSRSRLRAWCWLKWPRTAAGDLDELLLVEGLAFLAVSWVLAFVFAFSRVHLFPGAG</sequence>
<dbReference type="Proteomes" id="UP000000768">
    <property type="component" value="Chromosome 5"/>
</dbReference>
<keyword evidence="2" id="KW-1133">Transmembrane helix</keyword>
<dbReference type="InParanoid" id="A0A1Z5RIA1"/>
<organism evidence="3 4">
    <name type="scientific">Sorghum bicolor</name>
    <name type="common">Sorghum</name>
    <name type="synonym">Sorghum vulgare</name>
    <dbReference type="NCBI Taxonomy" id="4558"/>
    <lineage>
        <taxon>Eukaryota</taxon>
        <taxon>Viridiplantae</taxon>
        <taxon>Streptophyta</taxon>
        <taxon>Embryophyta</taxon>
        <taxon>Tracheophyta</taxon>
        <taxon>Spermatophyta</taxon>
        <taxon>Magnoliopsida</taxon>
        <taxon>Liliopsida</taxon>
        <taxon>Poales</taxon>
        <taxon>Poaceae</taxon>
        <taxon>PACMAD clade</taxon>
        <taxon>Panicoideae</taxon>
        <taxon>Andropogonodae</taxon>
        <taxon>Andropogoneae</taxon>
        <taxon>Sorghinae</taxon>
        <taxon>Sorghum</taxon>
    </lineage>
</organism>
<gene>
    <name evidence="3" type="ORF">SORBI_3005G098250</name>
</gene>
<keyword evidence="2" id="KW-0472">Membrane</keyword>
<evidence type="ECO:0000256" key="2">
    <source>
        <dbReference type="SAM" id="Phobius"/>
    </source>
</evidence>
<proteinExistence type="predicted"/>
<keyword evidence="2" id="KW-0812">Transmembrane</keyword>
<reference evidence="3 4" key="1">
    <citation type="journal article" date="2009" name="Nature">
        <title>The Sorghum bicolor genome and the diversification of grasses.</title>
        <authorList>
            <person name="Paterson A.H."/>
            <person name="Bowers J.E."/>
            <person name="Bruggmann R."/>
            <person name="Dubchak I."/>
            <person name="Grimwood J."/>
            <person name="Gundlach H."/>
            <person name="Haberer G."/>
            <person name="Hellsten U."/>
            <person name="Mitros T."/>
            <person name="Poliakov A."/>
            <person name="Schmutz J."/>
            <person name="Spannagl M."/>
            <person name="Tang H."/>
            <person name="Wang X."/>
            <person name="Wicker T."/>
            <person name="Bharti A.K."/>
            <person name="Chapman J."/>
            <person name="Feltus F.A."/>
            <person name="Gowik U."/>
            <person name="Grigoriev I.V."/>
            <person name="Lyons E."/>
            <person name="Maher C.A."/>
            <person name="Martis M."/>
            <person name="Narechania A."/>
            <person name="Otillar R.P."/>
            <person name="Penning B.W."/>
            <person name="Salamov A.A."/>
            <person name="Wang Y."/>
            <person name="Zhang L."/>
            <person name="Carpita N.C."/>
            <person name="Freeling M."/>
            <person name="Gingle A.R."/>
            <person name="Hash C.T."/>
            <person name="Keller B."/>
            <person name="Klein P."/>
            <person name="Kresovich S."/>
            <person name="McCann M.C."/>
            <person name="Ming R."/>
            <person name="Peterson D.G."/>
            <person name="Mehboob-ur-Rahman"/>
            <person name="Ware D."/>
            <person name="Westhoff P."/>
            <person name="Mayer K.F."/>
            <person name="Messing J."/>
            <person name="Rokhsar D.S."/>
        </authorList>
    </citation>
    <scope>NUCLEOTIDE SEQUENCE [LARGE SCALE GENOMIC DNA]</scope>
    <source>
        <strain evidence="4">cv. BTx623</strain>
    </source>
</reference>
<protein>
    <submittedName>
        <fullName evidence="3">Uncharacterized protein</fullName>
    </submittedName>
</protein>
<evidence type="ECO:0000256" key="1">
    <source>
        <dbReference type="SAM" id="MobiDB-lite"/>
    </source>
</evidence>
<feature type="compositionally biased region" description="Low complexity" evidence="1">
    <location>
        <begin position="44"/>
        <end position="58"/>
    </location>
</feature>
<name>A0A1Z5RIA1_SORBI</name>
<dbReference type="EMBL" id="CM000764">
    <property type="protein sequence ID" value="OQU83261.1"/>
    <property type="molecule type" value="Genomic_DNA"/>
</dbReference>
<accession>A0A1Z5RIA1</accession>
<feature type="region of interest" description="Disordered" evidence="1">
    <location>
        <begin position="1"/>
        <end position="69"/>
    </location>
</feature>
<evidence type="ECO:0000313" key="4">
    <source>
        <dbReference type="Proteomes" id="UP000000768"/>
    </source>
</evidence>
<reference evidence="4" key="2">
    <citation type="journal article" date="2018" name="Plant J.">
        <title>The Sorghum bicolor reference genome: improved assembly, gene annotations, a transcriptome atlas, and signatures of genome organization.</title>
        <authorList>
            <person name="McCormick R.F."/>
            <person name="Truong S.K."/>
            <person name="Sreedasyam A."/>
            <person name="Jenkins J."/>
            <person name="Shu S."/>
            <person name="Sims D."/>
            <person name="Kennedy M."/>
            <person name="Amirebrahimi M."/>
            <person name="Weers B.D."/>
            <person name="McKinley B."/>
            <person name="Mattison A."/>
            <person name="Morishige D.T."/>
            <person name="Grimwood J."/>
            <person name="Schmutz J."/>
            <person name="Mullet J.E."/>
        </authorList>
    </citation>
    <scope>NUCLEOTIDE SEQUENCE [LARGE SCALE GENOMIC DNA]</scope>
    <source>
        <strain evidence="4">cv. BTx623</strain>
    </source>
</reference>